<reference evidence="2 3" key="2">
    <citation type="submission" date="2020-02" db="EMBL/GenBank/DDBJ databases">
        <title>Erythrobacter dongmakensis sp. nov., isolated from a tidal mudflat.</title>
        <authorList>
            <person name="Kim I.S."/>
        </authorList>
    </citation>
    <scope>NUCLEOTIDE SEQUENCE [LARGE SCALE GENOMIC DNA]</scope>
    <source>
        <strain evidence="2 3">GH3-10</strain>
    </source>
</reference>
<gene>
    <name evidence="2" type="ORF">GRF63_07920</name>
</gene>
<dbReference type="Proteomes" id="UP000461409">
    <property type="component" value="Unassembled WGS sequence"/>
</dbReference>
<dbReference type="AlphaFoldDB" id="A0A844XBH8"/>
<feature type="chain" id="PRO_5033037523" evidence="1">
    <location>
        <begin position="21"/>
        <end position="82"/>
    </location>
</feature>
<keyword evidence="3" id="KW-1185">Reference proteome</keyword>
<accession>A0A844XBH8</accession>
<proteinExistence type="predicted"/>
<evidence type="ECO:0000313" key="2">
    <source>
        <dbReference type="EMBL" id="MWV27831.1"/>
    </source>
</evidence>
<sequence>MLTLFALISGLGLAATPAVAAQASVVSVVTAGDAEDCQTAVSGPLQFVSGTAMLRATKPNCPDTPITVWIPTVQIQVDRSRE</sequence>
<evidence type="ECO:0000256" key="1">
    <source>
        <dbReference type="SAM" id="SignalP"/>
    </source>
</evidence>
<name>A0A844XBH8_9SPHN</name>
<dbReference type="EMBL" id="WUBR01000002">
    <property type="protein sequence ID" value="MWV27831.1"/>
    <property type="molecule type" value="Genomic_DNA"/>
</dbReference>
<reference evidence="2 3" key="1">
    <citation type="submission" date="2019-12" db="EMBL/GenBank/DDBJ databases">
        <authorList>
            <person name="Lee S.D."/>
        </authorList>
    </citation>
    <scope>NUCLEOTIDE SEQUENCE [LARGE SCALE GENOMIC DNA]</scope>
    <source>
        <strain evidence="2 3">GH3-10</strain>
    </source>
</reference>
<protein>
    <submittedName>
        <fullName evidence="2">Uncharacterized protein</fullName>
    </submittedName>
</protein>
<comment type="caution">
    <text evidence="2">The sequence shown here is derived from an EMBL/GenBank/DDBJ whole genome shotgun (WGS) entry which is preliminary data.</text>
</comment>
<keyword evidence="1" id="KW-0732">Signal</keyword>
<organism evidence="2 3">
    <name type="scientific">Aurantiacibacter rhizosphaerae</name>
    <dbReference type="NCBI Taxonomy" id="2691582"/>
    <lineage>
        <taxon>Bacteria</taxon>
        <taxon>Pseudomonadati</taxon>
        <taxon>Pseudomonadota</taxon>
        <taxon>Alphaproteobacteria</taxon>
        <taxon>Sphingomonadales</taxon>
        <taxon>Erythrobacteraceae</taxon>
        <taxon>Aurantiacibacter</taxon>
    </lineage>
</organism>
<evidence type="ECO:0000313" key="3">
    <source>
        <dbReference type="Proteomes" id="UP000461409"/>
    </source>
</evidence>
<feature type="signal peptide" evidence="1">
    <location>
        <begin position="1"/>
        <end position="20"/>
    </location>
</feature>